<evidence type="ECO:0000313" key="3">
    <source>
        <dbReference type="EMBL" id="KAK4219764.1"/>
    </source>
</evidence>
<evidence type="ECO:0000313" key="4">
    <source>
        <dbReference type="Proteomes" id="UP001301769"/>
    </source>
</evidence>
<proteinExistence type="predicted"/>
<sequence>MLSTTLLPLISALVGTTLGAPAPSELTNRATTSEIQPSALVIHDSHWSGQNTCNPGTAQVTRTNTGHDLTTMLTFVYPAAANGKQCWLDFNLPAGATVSPTGTAGIAKIDVFRQWAPVNTCPSQGNNRDVQLGRLNVPGAGKAAAWGEVYNGYLTSKAPCPAPGTVVGIEFVGVGDAETVAWQQSAGFGARILYA</sequence>
<gene>
    <name evidence="3" type="ORF">QBC37DRAFT_409718</name>
</gene>
<dbReference type="InterPro" id="IPR018620">
    <property type="entry name" value="Ubiquitin3-bd_protein_But2_C"/>
</dbReference>
<reference evidence="3" key="2">
    <citation type="submission" date="2023-05" db="EMBL/GenBank/DDBJ databases">
        <authorList>
            <consortium name="Lawrence Berkeley National Laboratory"/>
            <person name="Steindorff A."/>
            <person name="Hensen N."/>
            <person name="Bonometti L."/>
            <person name="Westerberg I."/>
            <person name="Brannstrom I.O."/>
            <person name="Guillou S."/>
            <person name="Cros-Aarteil S."/>
            <person name="Calhoun S."/>
            <person name="Haridas S."/>
            <person name="Kuo A."/>
            <person name="Mondo S."/>
            <person name="Pangilinan J."/>
            <person name="Riley R."/>
            <person name="Labutti K."/>
            <person name="Andreopoulos B."/>
            <person name="Lipzen A."/>
            <person name="Chen C."/>
            <person name="Yanf M."/>
            <person name="Daum C."/>
            <person name="Ng V."/>
            <person name="Clum A."/>
            <person name="Ohm R."/>
            <person name="Martin F."/>
            <person name="Silar P."/>
            <person name="Natvig D."/>
            <person name="Lalanne C."/>
            <person name="Gautier V."/>
            <person name="Ament-Velasquez S.L."/>
            <person name="Kruys A."/>
            <person name="Hutchinson M.I."/>
            <person name="Powell A.J."/>
            <person name="Barry K."/>
            <person name="Miller A.N."/>
            <person name="Grigoriev I.V."/>
            <person name="Debuchy R."/>
            <person name="Gladieux P."/>
            <person name="Thoren M.H."/>
            <person name="Johannesson H."/>
        </authorList>
    </citation>
    <scope>NUCLEOTIDE SEQUENCE</scope>
    <source>
        <strain evidence="3">PSN293</strain>
    </source>
</reference>
<evidence type="ECO:0000259" key="2">
    <source>
        <dbReference type="Pfam" id="PF09792"/>
    </source>
</evidence>
<organism evidence="3 4">
    <name type="scientific">Rhypophila decipiens</name>
    <dbReference type="NCBI Taxonomy" id="261697"/>
    <lineage>
        <taxon>Eukaryota</taxon>
        <taxon>Fungi</taxon>
        <taxon>Dikarya</taxon>
        <taxon>Ascomycota</taxon>
        <taxon>Pezizomycotina</taxon>
        <taxon>Sordariomycetes</taxon>
        <taxon>Sordariomycetidae</taxon>
        <taxon>Sordariales</taxon>
        <taxon>Naviculisporaceae</taxon>
        <taxon>Rhypophila</taxon>
    </lineage>
</organism>
<evidence type="ECO:0000256" key="1">
    <source>
        <dbReference type="SAM" id="SignalP"/>
    </source>
</evidence>
<accession>A0AAN6YII9</accession>
<comment type="caution">
    <text evidence="3">The sequence shown here is derived from an EMBL/GenBank/DDBJ whole genome shotgun (WGS) entry which is preliminary data.</text>
</comment>
<protein>
    <recommendedName>
        <fullName evidence="2">Ubiquitin 3 binding protein But2 C-terminal domain-containing protein</fullName>
    </recommendedName>
</protein>
<dbReference type="EMBL" id="MU858047">
    <property type="protein sequence ID" value="KAK4219764.1"/>
    <property type="molecule type" value="Genomic_DNA"/>
</dbReference>
<dbReference type="AlphaFoldDB" id="A0AAN6YII9"/>
<feature type="domain" description="Ubiquitin 3 binding protein But2 C-terminal" evidence="2">
    <location>
        <begin position="37"/>
        <end position="185"/>
    </location>
</feature>
<dbReference type="Proteomes" id="UP001301769">
    <property type="component" value="Unassembled WGS sequence"/>
</dbReference>
<feature type="chain" id="PRO_5043056002" description="Ubiquitin 3 binding protein But2 C-terminal domain-containing protein" evidence="1">
    <location>
        <begin position="20"/>
        <end position="195"/>
    </location>
</feature>
<keyword evidence="4" id="KW-1185">Reference proteome</keyword>
<keyword evidence="1" id="KW-0732">Signal</keyword>
<feature type="signal peptide" evidence="1">
    <location>
        <begin position="1"/>
        <end position="19"/>
    </location>
</feature>
<name>A0AAN6YII9_9PEZI</name>
<dbReference type="Pfam" id="PF09792">
    <property type="entry name" value="But2"/>
    <property type="match status" value="1"/>
</dbReference>
<reference evidence="3" key="1">
    <citation type="journal article" date="2023" name="Mol. Phylogenet. Evol.">
        <title>Genome-scale phylogeny and comparative genomics of the fungal order Sordariales.</title>
        <authorList>
            <person name="Hensen N."/>
            <person name="Bonometti L."/>
            <person name="Westerberg I."/>
            <person name="Brannstrom I.O."/>
            <person name="Guillou S."/>
            <person name="Cros-Aarteil S."/>
            <person name="Calhoun S."/>
            <person name="Haridas S."/>
            <person name="Kuo A."/>
            <person name="Mondo S."/>
            <person name="Pangilinan J."/>
            <person name="Riley R."/>
            <person name="LaButti K."/>
            <person name="Andreopoulos B."/>
            <person name="Lipzen A."/>
            <person name="Chen C."/>
            <person name="Yan M."/>
            <person name="Daum C."/>
            <person name="Ng V."/>
            <person name="Clum A."/>
            <person name="Steindorff A."/>
            <person name="Ohm R.A."/>
            <person name="Martin F."/>
            <person name="Silar P."/>
            <person name="Natvig D.O."/>
            <person name="Lalanne C."/>
            <person name="Gautier V."/>
            <person name="Ament-Velasquez S.L."/>
            <person name="Kruys A."/>
            <person name="Hutchinson M.I."/>
            <person name="Powell A.J."/>
            <person name="Barry K."/>
            <person name="Miller A.N."/>
            <person name="Grigoriev I.V."/>
            <person name="Debuchy R."/>
            <person name="Gladieux P."/>
            <person name="Hiltunen Thoren M."/>
            <person name="Johannesson H."/>
        </authorList>
    </citation>
    <scope>NUCLEOTIDE SEQUENCE</scope>
    <source>
        <strain evidence="3">PSN293</strain>
    </source>
</reference>